<organism evidence="3 4">
    <name type="scientific">Fastidiosipila sanguinis</name>
    <dbReference type="NCBI Taxonomy" id="236753"/>
    <lineage>
        <taxon>Bacteria</taxon>
        <taxon>Bacillati</taxon>
        <taxon>Bacillota</taxon>
        <taxon>Clostridia</taxon>
        <taxon>Eubacteriales</taxon>
        <taxon>Oscillospiraceae</taxon>
        <taxon>Fastidiosipila</taxon>
    </lineage>
</organism>
<evidence type="ECO:0000259" key="2">
    <source>
        <dbReference type="SMART" id="SM00470"/>
    </source>
</evidence>
<dbReference type="PANTHER" id="PTHR33375:SF1">
    <property type="entry name" value="CHROMOSOME-PARTITIONING PROTEIN PARB-RELATED"/>
    <property type="match status" value="1"/>
</dbReference>
<proteinExistence type="predicted"/>
<protein>
    <submittedName>
        <fullName evidence="3">Chromosome partitioning protein ParB</fullName>
    </submittedName>
</protein>
<evidence type="ECO:0000313" key="4">
    <source>
        <dbReference type="Proteomes" id="UP000237947"/>
    </source>
</evidence>
<dbReference type="Pfam" id="PF14386">
    <property type="entry name" value="DUF4417"/>
    <property type="match status" value="1"/>
</dbReference>
<dbReference type="EMBL" id="CP027226">
    <property type="protein sequence ID" value="AVM42834.1"/>
    <property type="molecule type" value="Genomic_DNA"/>
</dbReference>
<accession>A0A2S0KPA3</accession>
<dbReference type="KEGG" id="fsa:C5Q98_06245"/>
<dbReference type="PANTHER" id="PTHR33375">
    <property type="entry name" value="CHROMOSOME-PARTITIONING PROTEIN PARB-RELATED"/>
    <property type="match status" value="1"/>
</dbReference>
<dbReference type="Proteomes" id="UP000237947">
    <property type="component" value="Chromosome"/>
</dbReference>
<dbReference type="InterPro" id="IPR003115">
    <property type="entry name" value="ParB_N"/>
</dbReference>
<dbReference type="OrthoDB" id="9800801at2"/>
<keyword evidence="4" id="KW-1185">Reference proteome</keyword>
<dbReference type="SUPFAM" id="SSF110849">
    <property type="entry name" value="ParB/Sulfiredoxin"/>
    <property type="match status" value="1"/>
</dbReference>
<reference evidence="4" key="1">
    <citation type="submission" date="2018-02" db="EMBL/GenBank/DDBJ databases">
        <authorList>
            <person name="Holder M.E."/>
            <person name="Ajami N.J."/>
            <person name="Petrosino J.F."/>
        </authorList>
    </citation>
    <scope>NUCLEOTIDE SEQUENCE [LARGE SCALE GENOMIC DNA]</scope>
    <source>
        <strain evidence="4">CCUG 47711</strain>
    </source>
</reference>
<evidence type="ECO:0000313" key="3">
    <source>
        <dbReference type="EMBL" id="AVM42834.1"/>
    </source>
</evidence>
<gene>
    <name evidence="3" type="ORF">C5Q98_06245</name>
</gene>
<sequence>MENNSKIEMVETKKIIPYKNNPRFNDGAVEAVANSIKEFGVKQPLVLDKDYVVIAGHTRLKAAKKLKLKEVPCIIARDLTAEQAQAYRLADNKTGELAEWDFEMLSAELEEIANFNFDMDEFSFDFENTNQIDLELDQQEDQENSLNNTPEDDDEEDIPYYGAERERTFETYNLYDYDQTRTVGKYQMPFIEAVDHVPNNLIGFNYAKSSSDYESGIHFYLDDYQFERIWNDPYKYVDLLSEFDCVLTPDFSLYMDMPMAMKIWNVYRSRLIGQILQDSGITVIPTLSWAEKETFEFCFDGIEKGGTVSISTIGVKRDDEAFDIWKAGVDEAIKRLEPSCIVVYGGRVDYDFGNVKVIYFDTSAFKEKVDD</sequence>
<dbReference type="InterPro" id="IPR025530">
    <property type="entry name" value="DUF4417"/>
</dbReference>
<name>A0A2S0KPA3_9FIRM</name>
<dbReference type="GO" id="GO:0007059">
    <property type="term" value="P:chromosome segregation"/>
    <property type="evidence" value="ECO:0007669"/>
    <property type="project" value="TreeGrafter"/>
</dbReference>
<dbReference type="InterPro" id="IPR036086">
    <property type="entry name" value="ParB/Sulfiredoxin_sf"/>
</dbReference>
<dbReference type="RefSeq" id="WP_106012784.1">
    <property type="nucleotide sequence ID" value="NZ_CP027226.1"/>
</dbReference>
<dbReference type="CDD" id="cd16402">
    <property type="entry name" value="ParB_N_like_MT"/>
    <property type="match status" value="1"/>
</dbReference>
<dbReference type="Pfam" id="PF02195">
    <property type="entry name" value="ParB_N"/>
    <property type="match status" value="1"/>
</dbReference>
<dbReference type="AlphaFoldDB" id="A0A2S0KPA3"/>
<dbReference type="SMART" id="SM00470">
    <property type="entry name" value="ParB"/>
    <property type="match status" value="1"/>
</dbReference>
<dbReference type="GO" id="GO:0005694">
    <property type="term" value="C:chromosome"/>
    <property type="evidence" value="ECO:0007669"/>
    <property type="project" value="TreeGrafter"/>
</dbReference>
<evidence type="ECO:0000256" key="1">
    <source>
        <dbReference type="SAM" id="MobiDB-lite"/>
    </source>
</evidence>
<feature type="domain" description="ParB-like N-terminal" evidence="2">
    <location>
        <begin position="8"/>
        <end position="93"/>
    </location>
</feature>
<dbReference type="InterPro" id="IPR050336">
    <property type="entry name" value="Chromosome_partition/occlusion"/>
</dbReference>
<dbReference type="Gene3D" id="3.90.1530.10">
    <property type="entry name" value="Conserved hypothetical protein from pyrococcus furiosus pfu- 392566-001, ParB domain"/>
    <property type="match status" value="1"/>
</dbReference>
<feature type="region of interest" description="Disordered" evidence="1">
    <location>
        <begin position="138"/>
        <end position="157"/>
    </location>
</feature>